<dbReference type="NCBIfam" id="TIGR00786">
    <property type="entry name" value="dctM"/>
    <property type="match status" value="1"/>
</dbReference>
<dbReference type="PANTHER" id="PTHR33362:SF3">
    <property type="entry name" value="SIALIC ACID TRAP TRANSPORTER PERMEASE PROTEIN SIAT"/>
    <property type="match status" value="1"/>
</dbReference>
<keyword evidence="5 7" id="KW-1133">Transmembrane helix</keyword>
<evidence type="ECO:0000256" key="4">
    <source>
        <dbReference type="ARBA" id="ARBA00022692"/>
    </source>
</evidence>
<dbReference type="STRING" id="158190.SpiGrapes_1463"/>
<feature type="transmembrane region" description="Helical" evidence="7">
    <location>
        <begin position="75"/>
        <end position="94"/>
    </location>
</feature>
<dbReference type="PANTHER" id="PTHR33362">
    <property type="entry name" value="SIALIC ACID TRAP TRANSPORTER PERMEASE PROTEIN SIAT-RELATED"/>
    <property type="match status" value="1"/>
</dbReference>
<protein>
    <submittedName>
        <fullName evidence="9">TRAP transporter, DctM subunit</fullName>
    </submittedName>
</protein>
<evidence type="ECO:0000313" key="10">
    <source>
        <dbReference type="Proteomes" id="UP000005632"/>
    </source>
</evidence>
<evidence type="ECO:0000256" key="6">
    <source>
        <dbReference type="ARBA" id="ARBA00023136"/>
    </source>
</evidence>
<dbReference type="AlphaFoldDB" id="G8QV38"/>
<dbReference type="KEGG" id="sgp:SpiGrapes_1463"/>
<dbReference type="HOGENOM" id="CLU_019824_4_1_12"/>
<dbReference type="InterPro" id="IPR004681">
    <property type="entry name" value="TRAP_DctM"/>
</dbReference>
<keyword evidence="4 7" id="KW-0812">Transmembrane</keyword>
<evidence type="ECO:0000256" key="1">
    <source>
        <dbReference type="ARBA" id="ARBA00004429"/>
    </source>
</evidence>
<dbReference type="PIRSF" id="PIRSF006066">
    <property type="entry name" value="HI0050"/>
    <property type="match status" value="1"/>
</dbReference>
<feature type="transmembrane region" description="Helical" evidence="7">
    <location>
        <begin position="166"/>
        <end position="191"/>
    </location>
</feature>
<dbReference type="OrthoDB" id="370245at2"/>
<feature type="transmembrane region" description="Helical" evidence="7">
    <location>
        <begin position="270"/>
        <end position="292"/>
    </location>
</feature>
<keyword evidence="10" id="KW-1185">Reference proteome</keyword>
<keyword evidence="3" id="KW-0997">Cell inner membrane</keyword>
<evidence type="ECO:0000256" key="5">
    <source>
        <dbReference type="ARBA" id="ARBA00022989"/>
    </source>
</evidence>
<feature type="transmembrane region" description="Helical" evidence="7">
    <location>
        <begin position="133"/>
        <end position="160"/>
    </location>
</feature>
<feature type="transmembrane region" description="Helical" evidence="7">
    <location>
        <begin position="51"/>
        <end position="68"/>
    </location>
</feature>
<dbReference type="eggNOG" id="COG1593">
    <property type="taxonomic scope" value="Bacteria"/>
</dbReference>
<feature type="transmembrane region" description="Helical" evidence="7">
    <location>
        <begin position="394"/>
        <end position="419"/>
    </location>
</feature>
<accession>G8QV38</accession>
<feature type="transmembrane region" description="Helical" evidence="7">
    <location>
        <begin position="240"/>
        <end position="258"/>
    </location>
</feature>
<keyword evidence="2" id="KW-1003">Cell membrane</keyword>
<keyword evidence="6 7" id="KW-0472">Membrane</keyword>
<feature type="domain" description="TRAP C4-dicarboxylate transport system permease DctM subunit" evidence="8">
    <location>
        <begin position="6"/>
        <end position="414"/>
    </location>
</feature>
<feature type="transmembrane region" description="Helical" evidence="7">
    <location>
        <begin position="312"/>
        <end position="329"/>
    </location>
</feature>
<sequence length="427" mass="45376">MGVIAIVFVLAMAIGIPIAFVLGASSLYYFVVLGNIPLSMIGQKMFSGIDNYVLLAIPFFILAGELMNRSKITDALISFSNILVGRIPGALAQVNIVASVFFAGITGSGVADTAALGSILIPAMEKEGYTAEYATAVTCASSVIGPIIPPSVVMVIYSMATGESVGALFAAGYIPGLAIALSLMILTFVYAKKFNHPRRTEKIPFKKVVFTLRKSIVGLMCPVVLVAGIFSGVFTPTEAAVVSCLYAILAGVFILKTMTWKDVFESFKGAAVASSITLMVIAMANLFGQVLTIERIPTLVANFMLSVTTNKYVFLLMINVFLLFMGMIMDPGASVLILAPILLPIAIQLGIQPLHFALVMLVNLNIGLSTPPVGTCLYAAAPISGLSIEKISKAIMPFIGVELIALMLLTYIPTLTLFVPRLLGYIY</sequence>
<evidence type="ECO:0000256" key="2">
    <source>
        <dbReference type="ARBA" id="ARBA00022475"/>
    </source>
</evidence>
<dbReference type="GO" id="GO:0005886">
    <property type="term" value="C:plasma membrane"/>
    <property type="evidence" value="ECO:0007669"/>
    <property type="project" value="UniProtKB-SubCell"/>
</dbReference>
<proteinExistence type="predicted"/>
<dbReference type="GO" id="GO:0022857">
    <property type="term" value="F:transmembrane transporter activity"/>
    <property type="evidence" value="ECO:0007669"/>
    <property type="project" value="TreeGrafter"/>
</dbReference>
<dbReference type="Proteomes" id="UP000005632">
    <property type="component" value="Chromosome"/>
</dbReference>
<comment type="subcellular location">
    <subcellularLocation>
        <location evidence="1">Cell inner membrane</location>
        <topology evidence="1">Multi-pass membrane protein</topology>
    </subcellularLocation>
</comment>
<dbReference type="EMBL" id="CP003155">
    <property type="protein sequence ID" value="AEV29274.1"/>
    <property type="molecule type" value="Genomic_DNA"/>
</dbReference>
<dbReference type="RefSeq" id="WP_014270122.1">
    <property type="nucleotide sequence ID" value="NC_016633.1"/>
</dbReference>
<evidence type="ECO:0000256" key="7">
    <source>
        <dbReference type="SAM" id="Phobius"/>
    </source>
</evidence>
<dbReference type="Pfam" id="PF06808">
    <property type="entry name" value="DctM"/>
    <property type="match status" value="1"/>
</dbReference>
<evidence type="ECO:0000259" key="8">
    <source>
        <dbReference type="Pfam" id="PF06808"/>
    </source>
</evidence>
<feature type="transmembrane region" description="Helical" evidence="7">
    <location>
        <begin position="100"/>
        <end position="121"/>
    </location>
</feature>
<evidence type="ECO:0000313" key="9">
    <source>
        <dbReference type="EMBL" id="AEV29274.1"/>
    </source>
</evidence>
<feature type="transmembrane region" description="Helical" evidence="7">
    <location>
        <begin position="7"/>
        <end position="31"/>
    </location>
</feature>
<feature type="transmembrane region" description="Helical" evidence="7">
    <location>
        <begin position="212"/>
        <end position="234"/>
    </location>
</feature>
<dbReference type="InterPro" id="IPR010656">
    <property type="entry name" value="DctM"/>
</dbReference>
<gene>
    <name evidence="9" type="ordered locus">SpiGrapes_1463</name>
</gene>
<name>G8QV38_SPHPG</name>
<evidence type="ECO:0000256" key="3">
    <source>
        <dbReference type="ARBA" id="ARBA00022519"/>
    </source>
</evidence>
<reference evidence="9 10" key="1">
    <citation type="submission" date="2011-11" db="EMBL/GenBank/DDBJ databases">
        <title>Complete sequence of Spirochaeta sp. grapes.</title>
        <authorList>
            <consortium name="US DOE Joint Genome Institute"/>
            <person name="Lucas S."/>
            <person name="Han J."/>
            <person name="Lapidus A."/>
            <person name="Cheng J.-F."/>
            <person name="Goodwin L."/>
            <person name="Pitluck S."/>
            <person name="Peters L."/>
            <person name="Ovchinnikova G."/>
            <person name="Munk A.C."/>
            <person name="Detter J.C."/>
            <person name="Han C."/>
            <person name="Tapia R."/>
            <person name="Land M."/>
            <person name="Hauser L."/>
            <person name="Kyrpides N."/>
            <person name="Ivanova N."/>
            <person name="Pagani I."/>
            <person name="Ritalahtilisa K."/>
            <person name="Loeffler F."/>
            <person name="Woyke T."/>
        </authorList>
    </citation>
    <scope>NUCLEOTIDE SEQUENCE [LARGE SCALE GENOMIC DNA]</scope>
    <source>
        <strain evidence="10">ATCC BAA-1885 / DSM 22778 / Grapes</strain>
    </source>
</reference>
<organism evidence="9 10">
    <name type="scientific">Sphaerochaeta pleomorpha (strain ATCC BAA-1885 / DSM 22778 / Grapes)</name>
    <dbReference type="NCBI Taxonomy" id="158190"/>
    <lineage>
        <taxon>Bacteria</taxon>
        <taxon>Pseudomonadati</taxon>
        <taxon>Spirochaetota</taxon>
        <taxon>Spirochaetia</taxon>
        <taxon>Spirochaetales</taxon>
        <taxon>Sphaerochaetaceae</taxon>
        <taxon>Sphaerochaeta</taxon>
    </lineage>
</organism>